<dbReference type="PANTHER" id="PTHR11552:SF147">
    <property type="entry name" value="CHOLINE DEHYDROGENASE, MITOCHONDRIAL"/>
    <property type="match status" value="1"/>
</dbReference>
<dbReference type="Pfam" id="PF05199">
    <property type="entry name" value="GMC_oxred_C"/>
    <property type="match status" value="1"/>
</dbReference>
<evidence type="ECO:0000256" key="5">
    <source>
        <dbReference type="PIRSR" id="PIRSR000137-1"/>
    </source>
</evidence>
<evidence type="ECO:0000259" key="10">
    <source>
        <dbReference type="PROSITE" id="PS00624"/>
    </source>
</evidence>
<dbReference type="InterPro" id="IPR000172">
    <property type="entry name" value="GMC_OxRdtase_N"/>
</dbReference>
<dbReference type="Pfam" id="PF00732">
    <property type="entry name" value="GMC_oxred_N"/>
    <property type="match status" value="1"/>
</dbReference>
<dbReference type="PROSITE" id="PS00624">
    <property type="entry name" value="GMC_OXRED_2"/>
    <property type="match status" value="1"/>
</dbReference>
<sequence length="593" mass="63998">MLLLSLITSLLGILLCTQPARSGLYTNPGQLATTEYDFIVVGAGTAGNVIANRLTEESSFTVLVIEAGISSVSMCPILSTTFSPNTSLTWNYTTTAQEGLNGRAIPYPRGRVLGGSSTINFQIWTRASRDDWDRMANVTGDIGWSWDQMLPYIKKTEHLVQPPDHYNTSGEIIPFLHGHIGPVQISLPGFPTEIDQRVLNTTQQFPGEFPFNPDMNSGYPLGIAWAQLSVTTDSRRSSSATAYLEPALNRTNLDVLITTQVTKLVSSKTVDGMPHFDIVEMAQSSTNARFTVSAKREVILCAGAVNTPQLLQLSGIGNETLLRTVGIEMLVELDDVGQHLTDHPFLANHWLVNSTNTSDSIARNTTLATELLQEWEVTGMGRLLDPGTNQIAWLRLPQDDAQMEDASAGPTAAQIELLPVDGFASFVEPIPATGNFLTIVSVVSSPFSRGSVTLSSSDPFDDPVIDPGLLSDETDIEIMVQAIKTGMRMLNATSWRGFVIEPTSSLAAATTTAKLMDYACNFTSTEFHPVGSARMSSASSRSGVLTPSLHVKGTSGLRVVDASVFPFIPAAHLQACVYAVAERAADLIKADWV</sequence>
<reference evidence="11 12" key="1">
    <citation type="submission" date="2016-07" db="EMBL/GenBank/DDBJ databases">
        <title>Draft genome of the white-rot fungus Obba rivulosa 3A-2.</title>
        <authorList>
            <consortium name="DOE Joint Genome Institute"/>
            <person name="Miettinen O."/>
            <person name="Riley R."/>
            <person name="Acob R."/>
            <person name="Barry K."/>
            <person name="Cullen D."/>
            <person name="De Vries R."/>
            <person name="Hainaut M."/>
            <person name="Hatakka A."/>
            <person name="Henrissat B."/>
            <person name="Hilden K."/>
            <person name="Kuo R."/>
            <person name="Labutti K."/>
            <person name="Lipzen A."/>
            <person name="Makela M.R."/>
            <person name="Sandor L."/>
            <person name="Spatafora J.W."/>
            <person name="Grigoriev I.V."/>
            <person name="Hibbett D.S."/>
        </authorList>
    </citation>
    <scope>NUCLEOTIDE SEQUENCE [LARGE SCALE GENOMIC DNA]</scope>
    <source>
        <strain evidence="11 12">3A-2</strain>
    </source>
</reference>
<dbReference type="SUPFAM" id="SSF51905">
    <property type="entry name" value="FAD/NAD(P)-binding domain"/>
    <property type="match status" value="1"/>
</dbReference>
<feature type="active site" description="Proton donor" evidence="5">
    <location>
        <position position="528"/>
    </location>
</feature>
<evidence type="ECO:0000256" key="8">
    <source>
        <dbReference type="SAM" id="SignalP"/>
    </source>
</evidence>
<dbReference type="Gene3D" id="3.30.560.10">
    <property type="entry name" value="Glucose Oxidase, domain 3"/>
    <property type="match status" value="1"/>
</dbReference>
<keyword evidence="4 6" id="KW-0274">FAD</keyword>
<comment type="cofactor">
    <cofactor evidence="1 6">
        <name>FAD</name>
        <dbReference type="ChEBI" id="CHEBI:57692"/>
    </cofactor>
</comment>
<dbReference type="InterPro" id="IPR012132">
    <property type="entry name" value="GMC_OxRdtase"/>
</dbReference>
<dbReference type="GO" id="GO:0050660">
    <property type="term" value="F:flavin adenine dinucleotide binding"/>
    <property type="evidence" value="ECO:0007669"/>
    <property type="project" value="InterPro"/>
</dbReference>
<dbReference type="Proteomes" id="UP000250043">
    <property type="component" value="Unassembled WGS sequence"/>
</dbReference>
<evidence type="ECO:0000259" key="9">
    <source>
        <dbReference type="PROSITE" id="PS00623"/>
    </source>
</evidence>
<evidence type="ECO:0000313" key="12">
    <source>
        <dbReference type="Proteomes" id="UP000250043"/>
    </source>
</evidence>
<dbReference type="PROSITE" id="PS00623">
    <property type="entry name" value="GMC_OXRED_1"/>
    <property type="match status" value="1"/>
</dbReference>
<dbReference type="Gene3D" id="3.50.50.60">
    <property type="entry name" value="FAD/NAD(P)-binding domain"/>
    <property type="match status" value="1"/>
</dbReference>
<dbReference type="InterPro" id="IPR036188">
    <property type="entry name" value="FAD/NAD-bd_sf"/>
</dbReference>
<dbReference type="AlphaFoldDB" id="A0A8E2ALT3"/>
<evidence type="ECO:0000256" key="3">
    <source>
        <dbReference type="ARBA" id="ARBA00022630"/>
    </source>
</evidence>
<dbReference type="SUPFAM" id="SSF54373">
    <property type="entry name" value="FAD-linked reductases, C-terminal domain"/>
    <property type="match status" value="1"/>
</dbReference>
<dbReference type="PIRSF" id="PIRSF000137">
    <property type="entry name" value="Alcohol_oxidase"/>
    <property type="match status" value="1"/>
</dbReference>
<evidence type="ECO:0000313" key="11">
    <source>
        <dbReference type="EMBL" id="OCH86986.1"/>
    </source>
</evidence>
<feature type="chain" id="PRO_5034118952" evidence="8">
    <location>
        <begin position="23"/>
        <end position="593"/>
    </location>
</feature>
<name>A0A8E2ALT3_9APHY</name>
<organism evidence="11 12">
    <name type="scientific">Obba rivulosa</name>
    <dbReference type="NCBI Taxonomy" id="1052685"/>
    <lineage>
        <taxon>Eukaryota</taxon>
        <taxon>Fungi</taxon>
        <taxon>Dikarya</taxon>
        <taxon>Basidiomycota</taxon>
        <taxon>Agaricomycotina</taxon>
        <taxon>Agaricomycetes</taxon>
        <taxon>Polyporales</taxon>
        <taxon>Gelatoporiaceae</taxon>
        <taxon>Obba</taxon>
    </lineage>
</organism>
<evidence type="ECO:0000256" key="1">
    <source>
        <dbReference type="ARBA" id="ARBA00001974"/>
    </source>
</evidence>
<dbReference type="InterPro" id="IPR007867">
    <property type="entry name" value="GMC_OxRtase_C"/>
</dbReference>
<dbReference type="GO" id="GO:0016614">
    <property type="term" value="F:oxidoreductase activity, acting on CH-OH group of donors"/>
    <property type="evidence" value="ECO:0007669"/>
    <property type="project" value="InterPro"/>
</dbReference>
<feature type="domain" description="Glucose-methanol-choline oxidoreductase N-terminal" evidence="10">
    <location>
        <begin position="303"/>
        <end position="317"/>
    </location>
</feature>
<proteinExistence type="inferred from homology"/>
<accession>A0A8E2ALT3</accession>
<dbReference type="OrthoDB" id="269227at2759"/>
<keyword evidence="3 7" id="KW-0285">Flavoprotein</keyword>
<evidence type="ECO:0000256" key="2">
    <source>
        <dbReference type="ARBA" id="ARBA00010790"/>
    </source>
</evidence>
<evidence type="ECO:0000256" key="7">
    <source>
        <dbReference type="RuleBase" id="RU003968"/>
    </source>
</evidence>
<feature type="signal peptide" evidence="8">
    <location>
        <begin position="1"/>
        <end position="22"/>
    </location>
</feature>
<feature type="binding site" evidence="6">
    <location>
        <position position="112"/>
    </location>
    <ligand>
        <name>FAD</name>
        <dbReference type="ChEBI" id="CHEBI:57692"/>
    </ligand>
</feature>
<gene>
    <name evidence="11" type="ORF">OBBRIDRAFT_814313</name>
</gene>
<feature type="binding site" evidence="6">
    <location>
        <position position="261"/>
    </location>
    <ligand>
        <name>FAD</name>
        <dbReference type="ChEBI" id="CHEBI:57692"/>
    </ligand>
</feature>
<protein>
    <submittedName>
        <fullName evidence="11">Aryl-alcohol oxidase-like protein</fullName>
    </submittedName>
</protein>
<evidence type="ECO:0000256" key="6">
    <source>
        <dbReference type="PIRSR" id="PIRSR000137-2"/>
    </source>
</evidence>
<dbReference type="PANTHER" id="PTHR11552">
    <property type="entry name" value="GLUCOSE-METHANOL-CHOLINE GMC OXIDOREDUCTASE"/>
    <property type="match status" value="1"/>
</dbReference>
<comment type="similarity">
    <text evidence="2 7">Belongs to the GMC oxidoreductase family.</text>
</comment>
<keyword evidence="12" id="KW-1185">Reference proteome</keyword>
<feature type="active site" description="Proton acceptor" evidence="5">
    <location>
        <position position="572"/>
    </location>
</feature>
<evidence type="ECO:0000256" key="4">
    <source>
        <dbReference type="ARBA" id="ARBA00022827"/>
    </source>
</evidence>
<feature type="domain" description="Glucose-methanol-choline oxidoreductase N-terminal" evidence="9">
    <location>
        <begin position="110"/>
        <end position="133"/>
    </location>
</feature>
<dbReference type="EMBL" id="KV722503">
    <property type="protein sequence ID" value="OCH86986.1"/>
    <property type="molecule type" value="Genomic_DNA"/>
</dbReference>
<keyword evidence="8" id="KW-0732">Signal</keyword>